<dbReference type="Proteomes" id="UP001596147">
    <property type="component" value="Unassembled WGS sequence"/>
</dbReference>
<accession>A0ABW0LKA3</accession>
<sequence length="106" mass="12142">MNKYDKKILEIAPNNGSIHELIRRPIRSGFLRFVDMMFDNVLVAADGLSSTGAYYLLVGDTSAELVHIEKDLQVSQQNVTQVVKQSAKKRSFEFEGNKYKVHRKIR</sequence>
<organism evidence="1 2">
    <name type="scientific">Lederbergia graminis</name>
    <dbReference type="NCBI Taxonomy" id="735518"/>
    <lineage>
        <taxon>Bacteria</taxon>
        <taxon>Bacillati</taxon>
        <taxon>Bacillota</taxon>
        <taxon>Bacilli</taxon>
        <taxon>Bacillales</taxon>
        <taxon>Bacillaceae</taxon>
        <taxon>Lederbergia</taxon>
    </lineage>
</organism>
<name>A0ABW0LKA3_9BACI</name>
<protein>
    <submittedName>
        <fullName evidence="1">Uncharacterized protein</fullName>
    </submittedName>
</protein>
<evidence type="ECO:0000313" key="1">
    <source>
        <dbReference type="EMBL" id="MFC5466098.1"/>
    </source>
</evidence>
<gene>
    <name evidence="1" type="ORF">ACFPM4_15295</name>
</gene>
<reference evidence="2" key="1">
    <citation type="journal article" date="2019" name="Int. J. Syst. Evol. Microbiol.">
        <title>The Global Catalogue of Microorganisms (GCM) 10K type strain sequencing project: providing services to taxonomists for standard genome sequencing and annotation.</title>
        <authorList>
            <consortium name="The Broad Institute Genomics Platform"/>
            <consortium name="The Broad Institute Genome Sequencing Center for Infectious Disease"/>
            <person name="Wu L."/>
            <person name="Ma J."/>
        </authorList>
    </citation>
    <scope>NUCLEOTIDE SEQUENCE [LARGE SCALE GENOMIC DNA]</scope>
    <source>
        <strain evidence="2">CGMCC 1.12237</strain>
    </source>
</reference>
<proteinExistence type="predicted"/>
<dbReference type="RefSeq" id="WP_382353567.1">
    <property type="nucleotide sequence ID" value="NZ_JBHSMC010000020.1"/>
</dbReference>
<keyword evidence="2" id="KW-1185">Reference proteome</keyword>
<comment type="caution">
    <text evidence="1">The sequence shown here is derived from an EMBL/GenBank/DDBJ whole genome shotgun (WGS) entry which is preliminary data.</text>
</comment>
<dbReference type="EMBL" id="JBHSMC010000020">
    <property type="protein sequence ID" value="MFC5466098.1"/>
    <property type="molecule type" value="Genomic_DNA"/>
</dbReference>
<evidence type="ECO:0000313" key="2">
    <source>
        <dbReference type="Proteomes" id="UP001596147"/>
    </source>
</evidence>